<protein>
    <submittedName>
        <fullName evidence="1">Uncharacterized protein</fullName>
    </submittedName>
</protein>
<dbReference type="EMBL" id="CAJJDM010000003">
    <property type="protein sequence ID" value="CAD8044155.1"/>
    <property type="molecule type" value="Genomic_DNA"/>
</dbReference>
<sequence>MDPQLNAQYDITRKDLHEFMQECCQYCISEYKRGQEDVIKLMLKYAQQESNGDLRKTNINSLLNYLIERRDQIMVNGNFTPQIENQTNHNTSKKTLIQTQQNEPQKFIVINHERLQRIFEELK</sequence>
<reference evidence="1" key="1">
    <citation type="submission" date="2021-01" db="EMBL/GenBank/DDBJ databases">
        <authorList>
            <consortium name="Genoscope - CEA"/>
            <person name="William W."/>
        </authorList>
    </citation>
    <scope>NUCLEOTIDE SEQUENCE</scope>
</reference>
<accession>A0A8S1JQF9</accession>
<dbReference type="Proteomes" id="UP000688137">
    <property type="component" value="Unassembled WGS sequence"/>
</dbReference>
<evidence type="ECO:0000313" key="2">
    <source>
        <dbReference type="Proteomes" id="UP000688137"/>
    </source>
</evidence>
<dbReference type="AlphaFoldDB" id="A0A8S1JQF9"/>
<keyword evidence="2" id="KW-1185">Reference proteome</keyword>
<evidence type="ECO:0000313" key="1">
    <source>
        <dbReference type="EMBL" id="CAD8044155.1"/>
    </source>
</evidence>
<gene>
    <name evidence="1" type="ORF">PPRIM_AZ9-3.1.T0060237</name>
</gene>
<dbReference type="OMA" id="YQYCISE"/>
<organism evidence="1 2">
    <name type="scientific">Paramecium primaurelia</name>
    <dbReference type="NCBI Taxonomy" id="5886"/>
    <lineage>
        <taxon>Eukaryota</taxon>
        <taxon>Sar</taxon>
        <taxon>Alveolata</taxon>
        <taxon>Ciliophora</taxon>
        <taxon>Intramacronucleata</taxon>
        <taxon>Oligohymenophorea</taxon>
        <taxon>Peniculida</taxon>
        <taxon>Parameciidae</taxon>
        <taxon>Paramecium</taxon>
    </lineage>
</organism>
<proteinExistence type="predicted"/>
<comment type="caution">
    <text evidence="1">The sequence shown here is derived from an EMBL/GenBank/DDBJ whole genome shotgun (WGS) entry which is preliminary data.</text>
</comment>
<name>A0A8S1JQF9_PARPR</name>